<accession>A0ABY6B9G0</accession>
<dbReference type="Pfam" id="PF01127">
    <property type="entry name" value="Sdh_cyt"/>
    <property type="match status" value="1"/>
</dbReference>
<dbReference type="SUPFAM" id="SSF81343">
    <property type="entry name" value="Fumarate reductase respiratory complex transmembrane subunits"/>
    <property type="match status" value="1"/>
</dbReference>
<comment type="function">
    <text evidence="2">Membrane-anchoring subunit of succinate dehydrogenase (SDH).</text>
</comment>
<dbReference type="Gene3D" id="1.20.1300.10">
    <property type="entry name" value="Fumarate reductase/succinate dehydrogenase, transmembrane subunit"/>
    <property type="match status" value="1"/>
</dbReference>
<proteinExistence type="inferred from homology"/>
<reference evidence="14" key="1">
    <citation type="submission" date="2022-09" db="EMBL/GenBank/DDBJ databases">
        <title>Tahibacter sp. nov., isolated from a fresh water.</title>
        <authorList>
            <person name="Baek J.H."/>
            <person name="Lee J.K."/>
            <person name="Kim J.M."/>
            <person name="Jeon C.O."/>
        </authorList>
    </citation>
    <scope>NUCLEOTIDE SEQUENCE</scope>
    <source>
        <strain evidence="14">W38</strain>
    </source>
</reference>
<evidence type="ECO:0000256" key="3">
    <source>
        <dbReference type="ARBA" id="ARBA00004370"/>
    </source>
</evidence>
<name>A0ABY6B9G0_9GAMM</name>
<evidence type="ECO:0000256" key="6">
    <source>
        <dbReference type="ARBA" id="ARBA00022617"/>
    </source>
</evidence>
<comment type="similarity">
    <text evidence="4">Belongs to the cytochrome b560 family.</text>
</comment>
<dbReference type="InterPro" id="IPR034804">
    <property type="entry name" value="SQR/QFR_C/D"/>
</dbReference>
<evidence type="ECO:0000313" key="15">
    <source>
        <dbReference type="Proteomes" id="UP001064632"/>
    </source>
</evidence>
<keyword evidence="15" id="KW-1185">Reference proteome</keyword>
<dbReference type="PIRSF" id="PIRSF000178">
    <property type="entry name" value="SDH_cyt_b560"/>
    <property type="match status" value="1"/>
</dbReference>
<sequence>MPQAARPLSPHLQIYRWQIQMVSSILHRAAGIALAFGTILLVCLLGGLAAGPEAYAKVQACAGSLIGQVLLFGWTWSLAYHLLNGLRHLAEDTGWGYRIEQFVRTGWLAVIGSLVLTALVWACVFLRGGAA</sequence>
<evidence type="ECO:0000256" key="1">
    <source>
        <dbReference type="ARBA" id="ARBA00001971"/>
    </source>
</evidence>
<dbReference type="NCBIfam" id="TIGR02970">
    <property type="entry name" value="succ_dehyd_cytB"/>
    <property type="match status" value="1"/>
</dbReference>
<evidence type="ECO:0000256" key="5">
    <source>
        <dbReference type="ARBA" id="ARBA00020076"/>
    </source>
</evidence>
<keyword evidence="7 13" id="KW-0812">Transmembrane</keyword>
<dbReference type="Proteomes" id="UP001064632">
    <property type="component" value="Chromosome"/>
</dbReference>
<evidence type="ECO:0000256" key="11">
    <source>
        <dbReference type="ARBA" id="ARBA00023136"/>
    </source>
</evidence>
<dbReference type="PANTHER" id="PTHR10978">
    <property type="entry name" value="SUCCINATE DEHYDROGENASE CYTOCHROME B560 SUBUNIT"/>
    <property type="match status" value="1"/>
</dbReference>
<dbReference type="CDD" id="cd03499">
    <property type="entry name" value="SQR_TypeC_SdhC"/>
    <property type="match status" value="1"/>
</dbReference>
<evidence type="ECO:0000256" key="8">
    <source>
        <dbReference type="ARBA" id="ARBA00022723"/>
    </source>
</evidence>
<evidence type="ECO:0000256" key="7">
    <source>
        <dbReference type="ARBA" id="ARBA00022692"/>
    </source>
</evidence>
<dbReference type="InterPro" id="IPR000701">
    <property type="entry name" value="SuccDH_FuR_B_TM-su"/>
</dbReference>
<organism evidence="14 15">
    <name type="scientific">Tahibacter amnicola</name>
    <dbReference type="NCBI Taxonomy" id="2976241"/>
    <lineage>
        <taxon>Bacteria</taxon>
        <taxon>Pseudomonadati</taxon>
        <taxon>Pseudomonadota</taxon>
        <taxon>Gammaproteobacteria</taxon>
        <taxon>Lysobacterales</taxon>
        <taxon>Rhodanobacteraceae</taxon>
        <taxon>Tahibacter</taxon>
    </lineage>
</organism>
<dbReference type="PANTHER" id="PTHR10978:SF5">
    <property type="entry name" value="SUCCINATE DEHYDROGENASE CYTOCHROME B560 SUBUNIT, MITOCHONDRIAL"/>
    <property type="match status" value="1"/>
</dbReference>
<comment type="subcellular location">
    <subcellularLocation>
        <location evidence="3">Membrane</location>
    </subcellularLocation>
</comment>
<keyword evidence="10" id="KW-0408">Iron</keyword>
<evidence type="ECO:0000256" key="13">
    <source>
        <dbReference type="SAM" id="Phobius"/>
    </source>
</evidence>
<gene>
    <name evidence="14" type="primary">sdhC</name>
    <name evidence="14" type="ORF">N4264_18325</name>
</gene>
<evidence type="ECO:0000256" key="10">
    <source>
        <dbReference type="ARBA" id="ARBA00023004"/>
    </source>
</evidence>
<comment type="cofactor">
    <cofactor evidence="1">
        <name>heme</name>
        <dbReference type="ChEBI" id="CHEBI:30413"/>
    </cofactor>
</comment>
<dbReference type="EMBL" id="CP104694">
    <property type="protein sequence ID" value="UXI66693.1"/>
    <property type="molecule type" value="Genomic_DNA"/>
</dbReference>
<evidence type="ECO:0000256" key="2">
    <source>
        <dbReference type="ARBA" id="ARBA00004050"/>
    </source>
</evidence>
<dbReference type="RefSeq" id="WP_261693673.1">
    <property type="nucleotide sequence ID" value="NZ_CP104694.1"/>
</dbReference>
<keyword evidence="11 13" id="KW-0472">Membrane</keyword>
<evidence type="ECO:0000256" key="12">
    <source>
        <dbReference type="ARBA" id="ARBA00025912"/>
    </source>
</evidence>
<dbReference type="InterPro" id="IPR014314">
    <property type="entry name" value="Succ_DH_cytb556"/>
</dbReference>
<evidence type="ECO:0000256" key="4">
    <source>
        <dbReference type="ARBA" id="ARBA00007244"/>
    </source>
</evidence>
<keyword evidence="6" id="KW-0349">Heme</keyword>
<evidence type="ECO:0000313" key="14">
    <source>
        <dbReference type="EMBL" id="UXI66693.1"/>
    </source>
</evidence>
<feature type="transmembrane region" description="Helical" evidence="13">
    <location>
        <begin position="25"/>
        <end position="48"/>
    </location>
</feature>
<protein>
    <recommendedName>
        <fullName evidence="5">Succinate dehydrogenase cytochrome b556 subunit</fullName>
    </recommendedName>
</protein>
<keyword evidence="9 13" id="KW-1133">Transmembrane helix</keyword>
<feature type="transmembrane region" description="Helical" evidence="13">
    <location>
        <begin position="102"/>
        <end position="126"/>
    </location>
</feature>
<evidence type="ECO:0000256" key="9">
    <source>
        <dbReference type="ARBA" id="ARBA00022989"/>
    </source>
</evidence>
<keyword evidence="8" id="KW-0479">Metal-binding</keyword>
<feature type="transmembrane region" description="Helical" evidence="13">
    <location>
        <begin position="60"/>
        <end position="82"/>
    </location>
</feature>
<comment type="subunit">
    <text evidence="12">Part of an enzyme complex containing four subunits: a flavoprotein, an iron-sulfur protein, plus two membrane-anchoring proteins, SdhC and SdhD. The complex can form homotrimers.</text>
</comment>